<feature type="transmembrane region" description="Helical" evidence="1">
    <location>
        <begin position="756"/>
        <end position="778"/>
    </location>
</feature>
<name>A0A1J6HUB6_NICAT</name>
<comment type="caution">
    <text evidence="2">The sequence shown here is derived from an EMBL/GenBank/DDBJ whole genome shotgun (WGS) entry which is preliminary data.</text>
</comment>
<accession>A0A1J6HUB6</accession>
<dbReference type="Gramene" id="OIS96017">
    <property type="protein sequence ID" value="OIS96017"/>
    <property type="gene ID" value="A4A49_04114"/>
</dbReference>
<keyword evidence="3" id="KW-1185">Reference proteome</keyword>
<dbReference type="Proteomes" id="UP000187609">
    <property type="component" value="Unassembled WGS sequence"/>
</dbReference>
<reference evidence="2" key="1">
    <citation type="submission" date="2016-11" db="EMBL/GenBank/DDBJ databases">
        <title>The genome of Nicotiana attenuata.</title>
        <authorList>
            <person name="Xu S."/>
            <person name="Brockmoeller T."/>
            <person name="Gaquerel E."/>
            <person name="Navarro A."/>
            <person name="Kuhl H."/>
            <person name="Gase K."/>
            <person name="Ling Z."/>
            <person name="Zhou W."/>
            <person name="Kreitzer C."/>
            <person name="Stanke M."/>
            <person name="Tang H."/>
            <person name="Lyons E."/>
            <person name="Pandey P."/>
            <person name="Pandey S.P."/>
            <person name="Timmermann B."/>
            <person name="Baldwin I.T."/>
        </authorList>
    </citation>
    <scope>NUCLEOTIDE SEQUENCE [LARGE SCALE GENOMIC DNA]</scope>
    <source>
        <strain evidence="2">UT</strain>
    </source>
</reference>
<gene>
    <name evidence="2" type="ORF">A4A49_04114</name>
</gene>
<keyword evidence="1" id="KW-1133">Transmembrane helix</keyword>
<evidence type="ECO:0000313" key="3">
    <source>
        <dbReference type="Proteomes" id="UP000187609"/>
    </source>
</evidence>
<dbReference type="EMBL" id="MJEQ01037194">
    <property type="protein sequence ID" value="OIS96017.1"/>
    <property type="molecule type" value="Genomic_DNA"/>
</dbReference>
<sequence>MAEPQVCPVPVPAMSIVPISYAFASDLDIGHSEAYQMFDENPHGEWPHSQTVSSSDAKESLNECVRHDKDGEVKVSATSIIVESVFNTGNDHKAYDVHSNAPFIGPPIVVDVVADQSAGLHFQLAQVLGGTTRCAEIDFSVPIQPTESADKEGEWLENIANIVFDKSLELNETKQQCHFANMALIETATYVSSEILSAHFDEPTGNEGVALLLIHTQELAMNLTHVLQICNWFDTGQHASNEVVLTLLIAKRRKSCHLYSAHRKGARDNGLLICSYVDSCFAAGLVLRACFNMVELCVSLLLRQVQLIGYPSGFQALDVAAASSRCKSVSWRVALVNSLQLRHFPIKFNGHKGFIISHLLLLRLASDNVIDSTSARNERHDFIAPGANFFITIRATVEDLCEWDPGISFKSKSLTGTAQAFQGVLVGQTGVNLRAQVTFAVIVIFDPGGGPLDAPILEYSDGVLEAILKAIANLSINNVPLSVDNVDFQATIHYLTKSEYGLSLYGVYFLVESRCEIRVNGAFLFESHSADSHKFTGVPGDLLRNMKWDCNIDSTACVGILEPLELQLEVKGVFESIVEHFSTLNRKSNRQLITIDLRVVIRDNKGCQGNFASRSMSCYGPQDTAMYFRCIGFTKDTSALIMLKAKWDTEQSAYDSAKSLWPSLSKIIIPSIEISEALPFVALLVMLVAQPALVMEGVLVFISTCDRDELATATYIPRFVLVIDVASMTIITRTIVATYGNASFVFECKSTCQLVAFTHVDVYIATFSLLLFFVEGFVDSNLEDKVLIEDGGIVMNQPQPSKDSNKDVTKIVVGLRRAIGPRTSNWARFIWDPG</sequence>
<feature type="transmembrane region" description="Helical" evidence="1">
    <location>
        <begin position="677"/>
        <end position="703"/>
    </location>
</feature>
<evidence type="ECO:0000256" key="1">
    <source>
        <dbReference type="SAM" id="Phobius"/>
    </source>
</evidence>
<proteinExistence type="predicted"/>
<keyword evidence="1" id="KW-0472">Membrane</keyword>
<evidence type="ECO:0000313" key="2">
    <source>
        <dbReference type="EMBL" id="OIS96017.1"/>
    </source>
</evidence>
<organism evidence="2 3">
    <name type="scientific">Nicotiana attenuata</name>
    <name type="common">Coyote tobacco</name>
    <dbReference type="NCBI Taxonomy" id="49451"/>
    <lineage>
        <taxon>Eukaryota</taxon>
        <taxon>Viridiplantae</taxon>
        <taxon>Streptophyta</taxon>
        <taxon>Embryophyta</taxon>
        <taxon>Tracheophyta</taxon>
        <taxon>Spermatophyta</taxon>
        <taxon>Magnoliopsida</taxon>
        <taxon>eudicotyledons</taxon>
        <taxon>Gunneridae</taxon>
        <taxon>Pentapetalae</taxon>
        <taxon>asterids</taxon>
        <taxon>lamiids</taxon>
        <taxon>Solanales</taxon>
        <taxon>Solanaceae</taxon>
        <taxon>Nicotianoideae</taxon>
        <taxon>Nicotianeae</taxon>
        <taxon>Nicotiana</taxon>
    </lineage>
</organism>
<feature type="transmembrane region" description="Helical" evidence="1">
    <location>
        <begin position="715"/>
        <end position="736"/>
    </location>
</feature>
<protein>
    <submittedName>
        <fullName evidence="2">Uncharacterized protein</fullName>
    </submittedName>
</protein>
<keyword evidence="1" id="KW-0812">Transmembrane</keyword>
<dbReference type="AlphaFoldDB" id="A0A1J6HUB6"/>